<comment type="similarity">
    <text evidence="9">Belongs to the nucleorhabdovirus nucleocapsid protein family.</text>
</comment>
<comment type="subunit">
    <text evidence="9">Homomultimerizes to form the nucleocapsid. Binds to viral genomic RNA.</text>
</comment>
<dbReference type="KEGG" id="vg:80554638"/>
<keyword evidence="4 9" id="KW-0946">Virion</keyword>
<name>A0A8D9UJ54_9RHAB</name>
<evidence type="ECO:0000256" key="5">
    <source>
        <dbReference type="ARBA" id="ARBA00022884"/>
    </source>
</evidence>
<organism evidence="10">
    <name type="scientific">Melampyrum roseum virus 1</name>
    <dbReference type="NCBI Taxonomy" id="2793732"/>
    <lineage>
        <taxon>Viruses</taxon>
        <taxon>Riboviria</taxon>
        <taxon>Orthornavirae</taxon>
        <taxon>Negarnaviricota</taxon>
        <taxon>Haploviricotina</taxon>
        <taxon>Monjiviricetes</taxon>
        <taxon>Mononegavirales</taxon>
        <taxon>Rhabdoviridae</taxon>
        <taxon>Betarhabdovirinae</taxon>
        <taxon>Varicosavirus</taxon>
        <taxon>Varicosavirus melampyri</taxon>
    </lineage>
</organism>
<dbReference type="GO" id="GO:0019013">
    <property type="term" value="C:viral nucleocapsid"/>
    <property type="evidence" value="ECO:0007669"/>
    <property type="project" value="UniProtKB-UniRule"/>
</dbReference>
<dbReference type="GO" id="GO:0019029">
    <property type="term" value="C:helical viral capsid"/>
    <property type="evidence" value="ECO:0007669"/>
    <property type="project" value="UniProtKB-UniRule"/>
</dbReference>
<comment type="function">
    <text evidence="9">Encapsidates the genome, protecting it from nucleases. The encapsidated genomic RNA is termed the nucleocapsid (NC) and serves as template for viral transcription and replication.</text>
</comment>
<dbReference type="GO" id="GO:1990904">
    <property type="term" value="C:ribonucleoprotein complex"/>
    <property type="evidence" value="ECO:0007669"/>
    <property type="project" value="UniProtKB-UniRule"/>
</dbReference>
<evidence type="ECO:0000256" key="6">
    <source>
        <dbReference type="ARBA" id="ARBA00023086"/>
    </source>
</evidence>
<dbReference type="RefSeq" id="YP_010840920.1">
    <property type="nucleotide sequence ID" value="NC_079124.1"/>
</dbReference>
<dbReference type="GO" id="GO:0030430">
    <property type="term" value="C:host cell cytoplasm"/>
    <property type="evidence" value="ECO:0007669"/>
    <property type="project" value="UniProtKB-SubCell"/>
</dbReference>
<reference evidence="10" key="1">
    <citation type="journal article" date="2021" name="J. Anim. Genet.">
        <title>Illuminating the plant rhabdovirus landscape through metatranscriptomics data.</title>
        <authorList>
            <person name="Bejerman N."/>
            <person name="Dietzgen R.G."/>
            <person name="Debat H."/>
        </authorList>
    </citation>
    <scope>NUCLEOTIDE SEQUENCE</scope>
</reference>
<evidence type="ECO:0000313" key="10">
    <source>
        <dbReference type="EMBL" id="DAF42365.1"/>
    </source>
</evidence>
<dbReference type="GO" id="GO:0003723">
    <property type="term" value="F:RNA binding"/>
    <property type="evidence" value="ECO:0007669"/>
    <property type="project" value="UniProtKB-UniRule"/>
</dbReference>
<evidence type="ECO:0000256" key="9">
    <source>
        <dbReference type="RuleBase" id="RU369108"/>
    </source>
</evidence>
<protein>
    <recommendedName>
        <fullName evidence="1 9">Nucleoprotein</fullName>
        <shortName evidence="9">NP</shortName>
        <shortName evidence="9">Protein N</shortName>
    </recommendedName>
    <alternativeName>
        <fullName evidence="8 9">Nucleocapsid protein</fullName>
    </alternativeName>
</protein>
<comment type="subcellular location">
    <subcellularLocation>
        <location evidence="9">Virion</location>
    </subcellularLocation>
    <subcellularLocation>
        <location evidence="9">Host cytoplasm</location>
    </subcellularLocation>
</comment>
<keyword evidence="3 9" id="KW-0167">Capsid protein</keyword>
<dbReference type="GeneID" id="80554638"/>
<sequence>MDLPPAGIGNARERLLAFQKLQQIQPALNPEVDLNQPLGYDGVPSTERFDIVDKPEMSAVDAQIQAYLRTPVRITEIDPEFQGFGNITTDMRPVTLDFNDDKMLQMPGIIMNELESQDVIMIGRAVIPMIATGFTRSGAAHLFTLAYNLMAPTGEYTEKIFSGATALESPGDKKANEFTENPMVSVGVYEPLTGGGQPEIESAVYSYIAMSLMRLFTKSPDNYVSAWTRIIEGYQKFHNDTISFNLPTPTNTAIKSLSDWFGIEPRAKQTLYRLLYMANDNDMYRGFKRFLFEIHLAHTGMHLASFFVNICKVLNCSSAVLLQVLNVREYKRQIDCLVAILKILKTQDPVTRRNMWKYGRIFDEAFMADIQTKSCPKLVYILGSALKMEAPSSYANFDKIAQLKDVSDVNKKRCHAIATKLIETIREYTNNPSGGHNLFSNIN</sequence>
<keyword evidence="5 9" id="KW-0694">RNA-binding</keyword>
<evidence type="ECO:0000256" key="3">
    <source>
        <dbReference type="ARBA" id="ARBA00022561"/>
    </source>
</evidence>
<reference evidence="10" key="2">
    <citation type="journal article" date="2021" name="Viruses">
        <title>Illuminating the Plant Rhabdovirus Landscape through Metatranscriptomics Data.</title>
        <authorList>
            <person name="Bejerman N."/>
            <person name="Dietzgen R.G."/>
            <person name="Debat H."/>
        </authorList>
    </citation>
    <scope>NUCLEOTIDE SEQUENCE</scope>
</reference>
<keyword evidence="9" id="KW-1035">Host cytoplasm</keyword>
<dbReference type="EMBL" id="BK014315">
    <property type="protein sequence ID" value="DAF42365.1"/>
    <property type="molecule type" value="Viral_cRNA"/>
</dbReference>
<evidence type="ECO:0000256" key="1">
    <source>
        <dbReference type="ARBA" id="ARBA00014389"/>
    </source>
</evidence>
<evidence type="ECO:0000256" key="8">
    <source>
        <dbReference type="ARBA" id="ARBA00033344"/>
    </source>
</evidence>
<evidence type="ECO:0000256" key="2">
    <source>
        <dbReference type="ARBA" id="ARBA00022497"/>
    </source>
</evidence>
<dbReference type="InterPro" id="IPR004902">
    <property type="entry name" value="Rhabdo_ncap_2"/>
</dbReference>
<keyword evidence="7 9" id="KW-0687">Ribonucleoprotein</keyword>
<proteinExistence type="inferred from homology"/>
<keyword evidence="6 9" id="KW-0543">Viral nucleoprotein</keyword>
<dbReference type="Pfam" id="PF03216">
    <property type="entry name" value="Rhabdo_ncap_2"/>
    <property type="match status" value="1"/>
</dbReference>
<evidence type="ECO:0000256" key="7">
    <source>
        <dbReference type="ARBA" id="ARBA00023274"/>
    </source>
</evidence>
<evidence type="ECO:0000256" key="4">
    <source>
        <dbReference type="ARBA" id="ARBA00022844"/>
    </source>
</evidence>
<accession>A0A8D9UJ54</accession>
<keyword evidence="2 9" id="KW-1139">Helical capsid protein</keyword>